<evidence type="ECO:0000313" key="2">
    <source>
        <dbReference type="Proteomes" id="UP001338125"/>
    </source>
</evidence>
<keyword evidence="2" id="KW-1185">Reference proteome</keyword>
<evidence type="ECO:0000313" key="1">
    <source>
        <dbReference type="EMBL" id="KAK5989224.1"/>
    </source>
</evidence>
<dbReference type="EMBL" id="JAVFKD010000015">
    <property type="protein sequence ID" value="KAK5989224.1"/>
    <property type="molecule type" value="Genomic_DNA"/>
</dbReference>
<reference evidence="1 2" key="1">
    <citation type="submission" date="2024-01" db="EMBL/GenBank/DDBJ databases">
        <title>Complete genome of Cladobotryum mycophilum ATHUM6906.</title>
        <authorList>
            <person name="Christinaki A.C."/>
            <person name="Myridakis A.I."/>
            <person name="Kouvelis V.N."/>
        </authorList>
    </citation>
    <scope>NUCLEOTIDE SEQUENCE [LARGE SCALE GENOMIC DNA]</scope>
    <source>
        <strain evidence="1 2">ATHUM6906</strain>
    </source>
</reference>
<gene>
    <name evidence="1" type="ORF">PT974_10727</name>
</gene>
<comment type="caution">
    <text evidence="1">The sequence shown here is derived from an EMBL/GenBank/DDBJ whole genome shotgun (WGS) entry which is preliminary data.</text>
</comment>
<name>A0ABR0SB97_9HYPO</name>
<accession>A0ABR0SB97</accession>
<dbReference type="Proteomes" id="UP001338125">
    <property type="component" value="Unassembled WGS sequence"/>
</dbReference>
<proteinExistence type="predicted"/>
<organism evidence="1 2">
    <name type="scientific">Cladobotryum mycophilum</name>
    <dbReference type="NCBI Taxonomy" id="491253"/>
    <lineage>
        <taxon>Eukaryota</taxon>
        <taxon>Fungi</taxon>
        <taxon>Dikarya</taxon>
        <taxon>Ascomycota</taxon>
        <taxon>Pezizomycotina</taxon>
        <taxon>Sordariomycetes</taxon>
        <taxon>Hypocreomycetidae</taxon>
        <taxon>Hypocreales</taxon>
        <taxon>Hypocreaceae</taxon>
        <taxon>Cladobotryum</taxon>
    </lineage>
</organism>
<protein>
    <submittedName>
        <fullName evidence="1">Uncharacterized protein</fullName>
    </submittedName>
</protein>
<sequence>MGMVESWVGEQGFDTPLTLVLEENQANELNGRVHKAVEEVVTRAEGKLVDDDDDDDDEYEKEEEFEILRNLESYEGSFA</sequence>